<gene>
    <name evidence="1" type="ORF">GNZ18_16605</name>
</gene>
<dbReference type="AlphaFoldDB" id="A0A7K1L188"/>
<accession>A0A7K1L188</accession>
<evidence type="ECO:0000313" key="1">
    <source>
        <dbReference type="EMBL" id="MUN38214.1"/>
    </source>
</evidence>
<protein>
    <submittedName>
        <fullName evidence="1">DUF4360 domain-containing protein</fullName>
    </submittedName>
</protein>
<evidence type="ECO:0000313" key="2">
    <source>
        <dbReference type="Proteomes" id="UP000432015"/>
    </source>
</evidence>
<name>A0A7K1L188_9ACTN</name>
<dbReference type="Pfam" id="PF14273">
    <property type="entry name" value="DUF4360"/>
    <property type="match status" value="1"/>
</dbReference>
<dbReference type="PANTHER" id="PTHR38847">
    <property type="match status" value="1"/>
</dbReference>
<dbReference type="InterPro" id="IPR025649">
    <property type="entry name" value="DUF4360"/>
</dbReference>
<reference evidence="1 2" key="1">
    <citation type="submission" date="2019-11" db="EMBL/GenBank/DDBJ databases">
        <authorList>
            <person name="Cao P."/>
        </authorList>
    </citation>
    <scope>NUCLEOTIDE SEQUENCE [LARGE SCALE GENOMIC DNA]</scope>
    <source>
        <strain evidence="1 2">NEAU-AAG5</strain>
    </source>
</reference>
<dbReference type="EMBL" id="WOFH01000005">
    <property type="protein sequence ID" value="MUN38214.1"/>
    <property type="molecule type" value="Genomic_DNA"/>
</dbReference>
<comment type="caution">
    <text evidence="1">The sequence shown here is derived from an EMBL/GenBank/DDBJ whole genome shotgun (WGS) entry which is preliminary data.</text>
</comment>
<dbReference type="PANTHER" id="PTHR38847:SF1">
    <property type="entry name" value="PSEUDOURIDINE SYNTHASE RSUA_RLUA-LIKE DOMAIN-CONTAINING PROTEIN"/>
    <property type="match status" value="1"/>
</dbReference>
<sequence length="194" mass="21386">MPASAGSRLVHAPDGATIEVVAANGSGCPVHTAQAWFKEEKDAFVVTYSAYLAQSGDSSPLPDARKNCQVRLKVNVPPGFTYAVTKANYTGWAQLQNGASATHRGFYYFQGIRAARKTTFELAGPFEDDWYFTDTTPPHQVVWRPCGEDRDLWLDTELRVNQGTSDPAVVNFIAADSLSDGPQTFYNLIWKECK</sequence>
<dbReference type="Proteomes" id="UP000432015">
    <property type="component" value="Unassembled WGS sequence"/>
</dbReference>
<keyword evidence="2" id="KW-1185">Reference proteome</keyword>
<proteinExistence type="predicted"/>
<organism evidence="1 2">
    <name type="scientific">Actinomadura litoris</name>
    <dbReference type="NCBI Taxonomy" id="2678616"/>
    <lineage>
        <taxon>Bacteria</taxon>
        <taxon>Bacillati</taxon>
        <taxon>Actinomycetota</taxon>
        <taxon>Actinomycetes</taxon>
        <taxon>Streptosporangiales</taxon>
        <taxon>Thermomonosporaceae</taxon>
        <taxon>Actinomadura</taxon>
    </lineage>
</organism>